<evidence type="ECO:0000313" key="3">
    <source>
        <dbReference type="Proteomes" id="UP000886700"/>
    </source>
</evidence>
<feature type="compositionally biased region" description="Low complexity" evidence="1">
    <location>
        <begin position="195"/>
        <end position="205"/>
    </location>
</feature>
<evidence type="ECO:0000313" key="4">
    <source>
        <dbReference type="RefSeq" id="XP_040610378.1"/>
    </source>
</evidence>
<dbReference type="GeneID" id="101828651"/>
<evidence type="ECO:0000259" key="2">
    <source>
        <dbReference type="Pfam" id="PF14962"/>
    </source>
</evidence>
<evidence type="ECO:0000256" key="1">
    <source>
        <dbReference type="SAM" id="MobiDB-lite"/>
    </source>
</evidence>
<keyword evidence="3" id="KW-1185">Reference proteome</keyword>
<reference evidence="4" key="1">
    <citation type="submission" date="2025-08" db="UniProtKB">
        <authorList>
            <consortium name="RefSeq"/>
        </authorList>
    </citation>
    <scope>IDENTIFICATION</scope>
    <source>
        <tissue evidence="4">Liver</tissue>
    </source>
</reference>
<dbReference type="InterPro" id="IPR026093">
    <property type="entry name" value="MGARP"/>
</dbReference>
<proteinExistence type="predicted"/>
<gene>
    <name evidence="4" type="primary">LOC101828651</name>
</gene>
<feature type="domain" description="Protein MGARP N-terminal" evidence="2">
    <location>
        <begin position="1"/>
        <end position="145"/>
    </location>
</feature>
<dbReference type="InterPro" id="IPR032773">
    <property type="entry name" value="MGARP_N"/>
</dbReference>
<dbReference type="PANTHER" id="PTHR22910:SF6">
    <property type="entry name" value="PROTEIN MGARP"/>
    <property type="match status" value="1"/>
</dbReference>
<feature type="region of interest" description="Disordered" evidence="1">
    <location>
        <begin position="114"/>
        <end position="254"/>
    </location>
</feature>
<dbReference type="Proteomes" id="UP000886700">
    <property type="component" value="Unplaced"/>
</dbReference>
<protein>
    <submittedName>
        <fullName evidence="4">Protein MGARP isoform X2</fullName>
    </submittedName>
</protein>
<dbReference type="RefSeq" id="XP_040610378.1">
    <property type="nucleotide sequence ID" value="XM_040754444.1"/>
</dbReference>
<name>A0ABM2Y9L5_MESAU</name>
<dbReference type="Pfam" id="PF14962">
    <property type="entry name" value="AIF-MLS"/>
    <property type="match status" value="1"/>
</dbReference>
<sequence>MIYYLVVGVTVSAGGYYTYKAVTSKQVRHTDRVTDVREQTKVGLQPLPGEKEHVAEAGKACSGVGEISGKETELVLAEEVPEVATGPPEESPASVASLIPGEAALVETSILREEPELKITEASPGDTTEGVPEPTAQVEIAASEPTAEVENTAPEPTAEVENATSEPTAEVENAAPEPTAEVENAAPEPTAEVESAAAPDQADSSAEGEGTAGKQSSEESAELGESPPLGSEPSAQCDSQEETEVTAEVASPQG</sequence>
<dbReference type="PANTHER" id="PTHR22910">
    <property type="entry name" value="PROTEIN MGARP"/>
    <property type="match status" value="1"/>
</dbReference>
<organism evidence="3 4">
    <name type="scientific">Mesocricetus auratus</name>
    <name type="common">Golden hamster</name>
    <dbReference type="NCBI Taxonomy" id="10036"/>
    <lineage>
        <taxon>Eukaryota</taxon>
        <taxon>Metazoa</taxon>
        <taxon>Chordata</taxon>
        <taxon>Craniata</taxon>
        <taxon>Vertebrata</taxon>
        <taxon>Euteleostomi</taxon>
        <taxon>Mammalia</taxon>
        <taxon>Eutheria</taxon>
        <taxon>Euarchontoglires</taxon>
        <taxon>Glires</taxon>
        <taxon>Rodentia</taxon>
        <taxon>Myomorpha</taxon>
        <taxon>Muroidea</taxon>
        <taxon>Cricetidae</taxon>
        <taxon>Cricetinae</taxon>
        <taxon>Mesocricetus</taxon>
    </lineage>
</organism>
<accession>A0ABM2Y9L5</accession>